<evidence type="ECO:0000256" key="2">
    <source>
        <dbReference type="ARBA" id="ARBA00023235"/>
    </source>
</evidence>
<gene>
    <name evidence="7" type="primary">Recql4</name>
    <name evidence="7" type="ORF">PROCAF_R05891</name>
</gene>
<feature type="domain" description="Helicase ATP-binding" evidence="5">
    <location>
        <begin position="1"/>
        <end position="93"/>
    </location>
</feature>
<evidence type="ECO:0000259" key="6">
    <source>
        <dbReference type="PROSITE" id="PS51194"/>
    </source>
</evidence>
<protein>
    <recommendedName>
        <fullName evidence="4">DNA 3'-5' helicase</fullName>
        <ecNumber evidence="4">5.6.2.4</ecNumber>
    </recommendedName>
</protein>
<dbReference type="InterPro" id="IPR001650">
    <property type="entry name" value="Helicase_C-like"/>
</dbReference>
<dbReference type="GO" id="GO:0000724">
    <property type="term" value="P:double-strand break repair via homologous recombination"/>
    <property type="evidence" value="ECO:0007669"/>
    <property type="project" value="TreeGrafter"/>
</dbReference>
<dbReference type="PROSITE" id="PS51192">
    <property type="entry name" value="HELICASE_ATP_BIND_1"/>
    <property type="match status" value="1"/>
</dbReference>
<dbReference type="GO" id="GO:0005634">
    <property type="term" value="C:nucleus"/>
    <property type="evidence" value="ECO:0007669"/>
    <property type="project" value="TreeGrafter"/>
</dbReference>
<proteinExistence type="inferred from homology"/>
<dbReference type="EMBL" id="VZSE01011760">
    <property type="protein sequence ID" value="NWX63804.1"/>
    <property type="molecule type" value="Genomic_DNA"/>
</dbReference>
<evidence type="ECO:0000256" key="1">
    <source>
        <dbReference type="ARBA" id="ARBA00005446"/>
    </source>
</evidence>
<dbReference type="GO" id="GO:0005737">
    <property type="term" value="C:cytoplasm"/>
    <property type="evidence" value="ECO:0007669"/>
    <property type="project" value="TreeGrafter"/>
</dbReference>
<comment type="similarity">
    <text evidence="1">Belongs to the helicase family. RecQ subfamily.</text>
</comment>
<keyword evidence="2" id="KW-0413">Isomerase</keyword>
<dbReference type="InterPro" id="IPR014001">
    <property type="entry name" value="Helicase_ATP-bd"/>
</dbReference>
<keyword evidence="7" id="KW-0347">Helicase</keyword>
<keyword evidence="7" id="KW-0547">Nucleotide-binding</keyword>
<sequence>FACLDEAHCISQWSHNFRPAYLRICKVGKTSEKWENPPPKKKRETPSNPALFFPEFQVLRERLGIRCFLGLTATATAATARDVAQHLGIPPENGVGIGAAGIPENLRLSVSMDSDRDQALLQLLRRWHSGNFGNSGNIGNSVIVFCTRREESERLAALIRREFPEIPQNPGKNQRKGKNQEFCVSVAYHAGLSPRERRQIQGDFMENRIRVLCATVSFGMGLDKADVRGIVHYNVPGSLESFVQEIGRAGRDRNPARCHLLLQQQVG</sequence>
<dbReference type="Proteomes" id="UP000587587">
    <property type="component" value="Unassembled WGS sequence"/>
</dbReference>
<comment type="caution">
    <text evidence="7">The sequence shown here is derived from an EMBL/GenBank/DDBJ whole genome shotgun (WGS) entry which is preliminary data.</text>
</comment>
<evidence type="ECO:0000313" key="8">
    <source>
        <dbReference type="Proteomes" id="UP000587587"/>
    </source>
</evidence>
<feature type="non-terminal residue" evidence="7">
    <location>
        <position position="267"/>
    </location>
</feature>
<dbReference type="GO" id="GO:0005694">
    <property type="term" value="C:chromosome"/>
    <property type="evidence" value="ECO:0007669"/>
    <property type="project" value="TreeGrafter"/>
</dbReference>
<dbReference type="GO" id="GO:0009378">
    <property type="term" value="F:four-way junction helicase activity"/>
    <property type="evidence" value="ECO:0007669"/>
    <property type="project" value="TreeGrafter"/>
</dbReference>
<accession>A0A7K6XWU2</accession>
<dbReference type="InterPro" id="IPR027417">
    <property type="entry name" value="P-loop_NTPase"/>
</dbReference>
<dbReference type="PANTHER" id="PTHR13710:SF108">
    <property type="entry name" value="ATP-DEPENDENT DNA HELICASE Q4"/>
    <property type="match status" value="1"/>
</dbReference>
<name>A0A7K6XWU2_9PASE</name>
<dbReference type="Pfam" id="PF00271">
    <property type="entry name" value="Helicase_C"/>
    <property type="match status" value="1"/>
</dbReference>
<dbReference type="GO" id="GO:0000723">
    <property type="term" value="P:telomere maintenance"/>
    <property type="evidence" value="ECO:0007669"/>
    <property type="project" value="TreeGrafter"/>
</dbReference>
<keyword evidence="7" id="KW-0067">ATP-binding</keyword>
<evidence type="ECO:0000259" key="5">
    <source>
        <dbReference type="PROSITE" id="PS51192"/>
    </source>
</evidence>
<dbReference type="PROSITE" id="PS51194">
    <property type="entry name" value="HELICASE_CTER"/>
    <property type="match status" value="1"/>
</dbReference>
<dbReference type="SMART" id="SM00490">
    <property type="entry name" value="HELICc"/>
    <property type="match status" value="1"/>
</dbReference>
<dbReference type="Gene3D" id="3.40.50.300">
    <property type="entry name" value="P-loop containing nucleotide triphosphate hydrolases"/>
    <property type="match status" value="2"/>
</dbReference>
<dbReference type="AlphaFoldDB" id="A0A7K6XWU2"/>
<evidence type="ECO:0000256" key="3">
    <source>
        <dbReference type="ARBA" id="ARBA00034617"/>
    </source>
</evidence>
<dbReference type="EC" id="5.6.2.4" evidence="4"/>
<dbReference type="SUPFAM" id="SSF52540">
    <property type="entry name" value="P-loop containing nucleoside triphosphate hydrolases"/>
    <property type="match status" value="1"/>
</dbReference>
<organism evidence="7 8">
    <name type="scientific">Promerops cafer</name>
    <name type="common">Cape sugarbird</name>
    <dbReference type="NCBI Taxonomy" id="254652"/>
    <lineage>
        <taxon>Eukaryota</taxon>
        <taxon>Metazoa</taxon>
        <taxon>Chordata</taxon>
        <taxon>Craniata</taxon>
        <taxon>Vertebrata</taxon>
        <taxon>Euteleostomi</taxon>
        <taxon>Archelosauria</taxon>
        <taxon>Archosauria</taxon>
        <taxon>Dinosauria</taxon>
        <taxon>Saurischia</taxon>
        <taxon>Theropoda</taxon>
        <taxon>Coelurosauria</taxon>
        <taxon>Aves</taxon>
        <taxon>Neognathae</taxon>
        <taxon>Neoaves</taxon>
        <taxon>Telluraves</taxon>
        <taxon>Australaves</taxon>
        <taxon>Passeriformes</taxon>
        <taxon>Passeroidea</taxon>
        <taxon>Nectariniidae</taxon>
        <taxon>Promerops</taxon>
    </lineage>
</organism>
<dbReference type="PANTHER" id="PTHR13710">
    <property type="entry name" value="DNA HELICASE RECQ FAMILY MEMBER"/>
    <property type="match status" value="1"/>
</dbReference>
<dbReference type="GO" id="GO:0043138">
    <property type="term" value="F:3'-5' DNA helicase activity"/>
    <property type="evidence" value="ECO:0007669"/>
    <property type="project" value="UniProtKB-EC"/>
</dbReference>
<feature type="domain" description="Helicase C-terminal" evidence="6">
    <location>
        <begin position="115"/>
        <end position="267"/>
    </location>
</feature>
<comment type="catalytic activity">
    <reaction evidence="3">
        <text>Couples ATP hydrolysis with the unwinding of duplex DNA by translocating in the 3'-5' direction.</text>
        <dbReference type="EC" id="5.6.2.4"/>
    </reaction>
</comment>
<keyword evidence="8" id="KW-1185">Reference proteome</keyword>
<feature type="non-terminal residue" evidence="7">
    <location>
        <position position="1"/>
    </location>
</feature>
<evidence type="ECO:0000256" key="4">
    <source>
        <dbReference type="ARBA" id="ARBA00034808"/>
    </source>
</evidence>
<reference evidence="7 8" key="1">
    <citation type="submission" date="2019-09" db="EMBL/GenBank/DDBJ databases">
        <title>Bird 10,000 Genomes (B10K) Project - Family phase.</title>
        <authorList>
            <person name="Zhang G."/>
        </authorList>
    </citation>
    <scope>NUCLEOTIDE SEQUENCE [LARGE SCALE GENOMIC DNA]</scope>
    <source>
        <strain evidence="7">B10K-UC-030-53</strain>
    </source>
</reference>
<evidence type="ECO:0000313" key="7">
    <source>
        <dbReference type="EMBL" id="NWX63804.1"/>
    </source>
</evidence>
<keyword evidence="7" id="KW-0378">Hydrolase</keyword>